<accession>A0A9D4C9B7</accession>
<evidence type="ECO:0000256" key="1">
    <source>
        <dbReference type="SAM" id="MobiDB-lite"/>
    </source>
</evidence>
<dbReference type="GO" id="GO:0007165">
    <property type="term" value="P:signal transduction"/>
    <property type="evidence" value="ECO:0007669"/>
    <property type="project" value="InterPro"/>
</dbReference>
<comment type="caution">
    <text evidence="4">The sequence shown here is derived from an EMBL/GenBank/DDBJ whole genome shotgun (WGS) entry which is preliminary data.</text>
</comment>
<dbReference type="CDD" id="cd01259">
    <property type="entry name" value="PH_APBB1IP"/>
    <property type="match status" value="1"/>
</dbReference>
<dbReference type="SMART" id="SM00233">
    <property type="entry name" value="PH"/>
    <property type="match status" value="1"/>
</dbReference>
<evidence type="ECO:0000259" key="3">
    <source>
        <dbReference type="PROSITE" id="PS50200"/>
    </source>
</evidence>
<dbReference type="PANTHER" id="PTHR11243:SF23">
    <property type="entry name" value="LD06925P"/>
    <property type="match status" value="1"/>
</dbReference>
<dbReference type="PROSITE" id="PS50200">
    <property type="entry name" value="RA"/>
    <property type="match status" value="1"/>
</dbReference>
<dbReference type="PANTHER" id="PTHR11243">
    <property type="entry name" value="GROWTH FACTOR RECEPTOR-BOUND PROTEIN"/>
    <property type="match status" value="1"/>
</dbReference>
<dbReference type="Gene3D" id="2.30.29.30">
    <property type="entry name" value="Pleckstrin-homology domain (PH domain)/Phosphotyrosine-binding domain (PTB)"/>
    <property type="match status" value="1"/>
</dbReference>
<dbReference type="SUPFAM" id="SSF50729">
    <property type="entry name" value="PH domain-like"/>
    <property type="match status" value="1"/>
</dbReference>
<dbReference type="AlphaFoldDB" id="A0A9D4C9B7"/>
<dbReference type="Proteomes" id="UP000828390">
    <property type="component" value="Unassembled WGS sequence"/>
</dbReference>
<dbReference type="Pfam" id="PF00169">
    <property type="entry name" value="PH"/>
    <property type="match status" value="1"/>
</dbReference>
<evidence type="ECO:0000313" key="4">
    <source>
        <dbReference type="EMBL" id="KAH3719512.1"/>
    </source>
</evidence>
<dbReference type="SUPFAM" id="SSF54236">
    <property type="entry name" value="Ubiquitin-like"/>
    <property type="match status" value="1"/>
</dbReference>
<feature type="region of interest" description="Disordered" evidence="1">
    <location>
        <begin position="794"/>
        <end position="843"/>
    </location>
</feature>
<dbReference type="Pfam" id="PF21989">
    <property type="entry name" value="RA_2"/>
    <property type="match status" value="1"/>
</dbReference>
<feature type="compositionally biased region" description="Basic and acidic residues" evidence="1">
    <location>
        <begin position="689"/>
        <end position="702"/>
    </location>
</feature>
<sequence length="1003" mass="111110">MNYDAILGELFELETQLGTVHSELPYYNNGSKTRLSAPKNDLRDSGNDLATAELDALASEISNSLGNKHKRPMGELEYFRTHYPGDLGGYSDAMLDIAETDSAFSESASLPSSESFTSMVTVSSAVDPPACMEGMYHNSPLTMQAFQCDSSHCPCMRFANPATNSCSHERWSPEGLGIHSQHALEHEEQKAKLKAEKIRIALEKIKEAKIKKLFVRAFACDGSSKSIMVDEKMSILEVIATLADKNHMRLDLDLAVVEHMPELFMERVLEDHDTLVENMVMWTRDTKNQILFESRPLKNDLFKSPERYLLVASSSEKGASMDPKRRENLIQDFFSCGGSRVPEVEGVLYLKSDGKKAWKKYFFVLRASGLYYNPKGKITKSAKDLTCLVQFEFVELYTGIHWKKKYHAPTDFGFALKHPQIQKKTSKFIRYLCAENKPALDQWIMGIRIAKYGKQLLTNYHNLQREILSWDTHDHHINQSDSSDEIVELDQQGALSDSRMSVPEPGLRHSIVNVKTSMLVKETTASVHCVDKPSEGIDNAASDKMDRLLERKLSLTAAQISEPVRIDKPPVKRVSFSNTHSVIHDPGDEVVHCVRHRDSITSASTDSSEDSTSSGEGRYGGLVHRGSKLRAKLPVTTGTTKQISEMVQTSLDGGSVSSMDSSNDEWRPNSLGAMKDISERRKSAPVCEVNERNDHHMKEGRSMSHQMQSSPLSPAVPSSNSYSHTKNGRVLTSPPPRKSGLGNGVNTHSRGSSISSVESGDSGQGTLTSPLSEMFFSEQNSWMSYDSKLYSDCHVSNKQGPPTAQKPASIKKGRPHSGPAIGPVEKGHIRNPSKSSLESVEEANEGYRGVVPVSSPLPSQSYPFSLLGRLPHGSYKVNVSTQHALCFCTAPSLPQPCLSSPHWQPLCVIALYPTSYIGLSCQLPQHPSNSLIHCTFLPHSVITSQPHPTLYLWPSARFSPIHCTCHVFINTLLPYAVTTHSSVFDCHQLPCAATPSTAFFFHP</sequence>
<feature type="domain" description="PH" evidence="2">
    <location>
        <begin position="341"/>
        <end position="452"/>
    </location>
</feature>
<keyword evidence="5" id="KW-1185">Reference proteome</keyword>
<dbReference type="InterPro" id="IPR000159">
    <property type="entry name" value="RA_dom"/>
</dbReference>
<feature type="compositionally biased region" description="Low complexity" evidence="1">
    <location>
        <begin position="749"/>
        <end position="761"/>
    </location>
</feature>
<organism evidence="4 5">
    <name type="scientific">Dreissena polymorpha</name>
    <name type="common">Zebra mussel</name>
    <name type="synonym">Mytilus polymorpha</name>
    <dbReference type="NCBI Taxonomy" id="45954"/>
    <lineage>
        <taxon>Eukaryota</taxon>
        <taxon>Metazoa</taxon>
        <taxon>Spiralia</taxon>
        <taxon>Lophotrochozoa</taxon>
        <taxon>Mollusca</taxon>
        <taxon>Bivalvia</taxon>
        <taxon>Autobranchia</taxon>
        <taxon>Heteroconchia</taxon>
        <taxon>Euheterodonta</taxon>
        <taxon>Imparidentia</taxon>
        <taxon>Neoheterodontei</taxon>
        <taxon>Myida</taxon>
        <taxon>Dreissenoidea</taxon>
        <taxon>Dreissenidae</taxon>
        <taxon>Dreissena</taxon>
    </lineage>
</organism>
<dbReference type="EMBL" id="JAIWYP010000013">
    <property type="protein sequence ID" value="KAH3719512.1"/>
    <property type="molecule type" value="Genomic_DNA"/>
</dbReference>
<dbReference type="Gene3D" id="3.10.20.90">
    <property type="entry name" value="Phosphatidylinositol 3-kinase Catalytic Subunit, Chain A, domain 1"/>
    <property type="match status" value="1"/>
</dbReference>
<feature type="domain" description="Ras-associating" evidence="3">
    <location>
        <begin position="211"/>
        <end position="298"/>
    </location>
</feature>
<evidence type="ECO:0000259" key="2">
    <source>
        <dbReference type="PROSITE" id="PS50003"/>
    </source>
</evidence>
<feature type="region of interest" description="Disordered" evidence="1">
    <location>
        <begin position="599"/>
        <end position="626"/>
    </location>
</feature>
<dbReference type="SMART" id="SM00314">
    <property type="entry name" value="RA"/>
    <property type="match status" value="1"/>
</dbReference>
<reference evidence="4" key="2">
    <citation type="submission" date="2020-11" db="EMBL/GenBank/DDBJ databases">
        <authorList>
            <person name="McCartney M.A."/>
            <person name="Auch B."/>
            <person name="Kono T."/>
            <person name="Mallez S."/>
            <person name="Becker A."/>
            <person name="Gohl D.M."/>
            <person name="Silverstein K.A.T."/>
            <person name="Koren S."/>
            <person name="Bechman K.B."/>
            <person name="Herman A."/>
            <person name="Abrahante J.E."/>
            <person name="Garbe J."/>
        </authorList>
    </citation>
    <scope>NUCLEOTIDE SEQUENCE</scope>
    <source>
        <strain evidence="4">Duluth1</strain>
        <tissue evidence="4">Whole animal</tissue>
    </source>
</reference>
<dbReference type="InterPro" id="IPR039664">
    <property type="entry name" value="GRB/APBB1IP"/>
</dbReference>
<feature type="compositionally biased region" description="Polar residues" evidence="1">
    <location>
        <begin position="703"/>
        <end position="725"/>
    </location>
</feature>
<evidence type="ECO:0000313" key="5">
    <source>
        <dbReference type="Proteomes" id="UP000828390"/>
    </source>
</evidence>
<protein>
    <submittedName>
        <fullName evidence="4">Uncharacterized protein</fullName>
    </submittedName>
</protein>
<feature type="compositionally biased region" description="Low complexity" evidence="1">
    <location>
        <begin position="600"/>
        <end position="614"/>
    </location>
</feature>
<dbReference type="InterPro" id="IPR001849">
    <property type="entry name" value="PH_domain"/>
</dbReference>
<dbReference type="InterPro" id="IPR039665">
    <property type="entry name" value="PH_APBB1IP"/>
</dbReference>
<name>A0A9D4C9B7_DREPO</name>
<gene>
    <name evidence="4" type="ORF">DPMN_062349</name>
</gene>
<dbReference type="InterPro" id="IPR029071">
    <property type="entry name" value="Ubiquitin-like_domsf"/>
</dbReference>
<feature type="compositionally biased region" description="Polar residues" evidence="1">
    <location>
        <begin position="651"/>
        <end position="661"/>
    </location>
</feature>
<proteinExistence type="predicted"/>
<dbReference type="InterPro" id="IPR011993">
    <property type="entry name" value="PH-like_dom_sf"/>
</dbReference>
<reference evidence="4" key="1">
    <citation type="journal article" date="2019" name="bioRxiv">
        <title>The Genome of the Zebra Mussel, Dreissena polymorpha: A Resource for Invasive Species Research.</title>
        <authorList>
            <person name="McCartney M.A."/>
            <person name="Auch B."/>
            <person name="Kono T."/>
            <person name="Mallez S."/>
            <person name="Zhang Y."/>
            <person name="Obille A."/>
            <person name="Becker A."/>
            <person name="Abrahante J.E."/>
            <person name="Garbe J."/>
            <person name="Badalamenti J.P."/>
            <person name="Herman A."/>
            <person name="Mangelson H."/>
            <person name="Liachko I."/>
            <person name="Sullivan S."/>
            <person name="Sone E.D."/>
            <person name="Koren S."/>
            <person name="Silverstein K.A.T."/>
            <person name="Beckman K.B."/>
            <person name="Gohl D.M."/>
        </authorList>
    </citation>
    <scope>NUCLEOTIDE SEQUENCE</scope>
    <source>
        <strain evidence="4">Duluth1</strain>
        <tissue evidence="4">Whole animal</tissue>
    </source>
</reference>
<dbReference type="PROSITE" id="PS50003">
    <property type="entry name" value="PH_DOMAIN"/>
    <property type="match status" value="1"/>
</dbReference>
<feature type="region of interest" description="Disordered" evidence="1">
    <location>
        <begin position="651"/>
        <end position="769"/>
    </location>
</feature>